<dbReference type="Proteomes" id="UP000826234">
    <property type="component" value="Unassembled WGS sequence"/>
</dbReference>
<dbReference type="SMART" id="SM00326">
    <property type="entry name" value="SH3"/>
    <property type="match status" value="1"/>
</dbReference>
<evidence type="ECO:0000313" key="7">
    <source>
        <dbReference type="Proteomes" id="UP000826234"/>
    </source>
</evidence>
<evidence type="ECO:0000259" key="4">
    <source>
        <dbReference type="PROSITE" id="PS50002"/>
    </source>
</evidence>
<name>A0ABQ7TQN7_PHRPL</name>
<dbReference type="Pfam" id="PF00787">
    <property type="entry name" value="PX"/>
    <property type="match status" value="1"/>
</dbReference>
<dbReference type="InterPro" id="IPR051228">
    <property type="entry name" value="NADPH_Oxidase/PX-Domain"/>
</dbReference>
<dbReference type="InterPro" id="IPR036871">
    <property type="entry name" value="PX_dom_sf"/>
</dbReference>
<evidence type="ECO:0000313" key="6">
    <source>
        <dbReference type="EMBL" id="KAH0631745.1"/>
    </source>
</evidence>
<sequence length="418" mass="47278">MWRTKHGSHLSHEELLIDLKMLFFMLSVSWSDQNLVLIYRAFEEFRKLHKTLKRKFPIERGLLRSSDRTIPKFPAVNVILWKNRKRSRGLKSLKQLEIYCQDLLRTQPQISQGEDVIHFFEAQSQDLNPSFPENSSITFPSATGEGQEKAPARPSMLTITDPIVSPIYTCIEAFETTDMKNGVLRTYEAQEEDELSVKTGVLVEVLEKLDSGWWLVWYDGKRGYVPSVFLQPYRNPHHKFLALTNRRLCISSPNLLDIPGPLSETFLTREKRCHGREAAPRRRAQSCFLDPVATTASSGLAREGQSLPDISESLSKHEPLWHPKAKFRRVVNVLPTETFQLTPGCQGYPSPTLGKKPWGNAGLDKEPVGSLDPLAPAHPSPPVPPHPLPHEILQKCTNATKRAAIQMAQPRANPTACN</sequence>
<feature type="domain" description="SH3" evidence="4">
    <location>
        <begin position="163"/>
        <end position="235"/>
    </location>
</feature>
<comment type="caution">
    <text evidence="6">The sequence shown here is derived from an EMBL/GenBank/DDBJ whole genome shotgun (WGS) entry which is preliminary data.</text>
</comment>
<dbReference type="PANTHER" id="PTHR15706:SF10">
    <property type="entry name" value="NADPH OXIDASE ORGANIZER 1"/>
    <property type="match status" value="1"/>
</dbReference>
<dbReference type="InterPro" id="IPR001452">
    <property type="entry name" value="SH3_domain"/>
</dbReference>
<feature type="domain" description="PX" evidence="5">
    <location>
        <begin position="1"/>
        <end position="127"/>
    </location>
</feature>
<evidence type="ECO:0008006" key="8">
    <source>
        <dbReference type="Google" id="ProtNLM"/>
    </source>
</evidence>
<gene>
    <name evidence="6" type="ORF">JD844_019511</name>
</gene>
<dbReference type="EMBL" id="JAIPUX010000026">
    <property type="protein sequence ID" value="KAH0631745.1"/>
    <property type="molecule type" value="Genomic_DNA"/>
</dbReference>
<dbReference type="InterPro" id="IPR036028">
    <property type="entry name" value="SH3-like_dom_sf"/>
</dbReference>
<evidence type="ECO:0000256" key="1">
    <source>
        <dbReference type="ARBA" id="ARBA00022443"/>
    </source>
</evidence>
<dbReference type="PANTHER" id="PTHR15706">
    <property type="entry name" value="SH3 MULTIPLE DOMAIN"/>
    <property type="match status" value="1"/>
</dbReference>
<keyword evidence="7" id="KW-1185">Reference proteome</keyword>
<dbReference type="Gene3D" id="3.30.1520.10">
    <property type="entry name" value="Phox-like domain"/>
    <property type="match status" value="1"/>
</dbReference>
<dbReference type="Gene3D" id="2.30.30.40">
    <property type="entry name" value="SH3 Domains"/>
    <property type="match status" value="1"/>
</dbReference>
<dbReference type="SUPFAM" id="SSF50044">
    <property type="entry name" value="SH3-domain"/>
    <property type="match status" value="1"/>
</dbReference>
<reference evidence="6 7" key="1">
    <citation type="journal article" date="2022" name="Gigascience">
        <title>A chromosome-level genome assembly and annotation of the desert horned lizard, Phrynosoma platyrhinos, provides insight into chromosomal rearrangements among reptiles.</title>
        <authorList>
            <person name="Koochekian N."/>
            <person name="Ascanio A."/>
            <person name="Farleigh K."/>
            <person name="Card D.C."/>
            <person name="Schield D.R."/>
            <person name="Castoe T.A."/>
            <person name="Jezkova T."/>
        </authorList>
    </citation>
    <scope>NUCLEOTIDE SEQUENCE [LARGE SCALE GENOMIC DNA]</scope>
    <source>
        <strain evidence="6">NK-2021</strain>
    </source>
</reference>
<keyword evidence="1 2" id="KW-0728">SH3 domain</keyword>
<evidence type="ECO:0000256" key="3">
    <source>
        <dbReference type="SAM" id="MobiDB-lite"/>
    </source>
</evidence>
<proteinExistence type="predicted"/>
<dbReference type="CDD" id="cd12024">
    <property type="entry name" value="SH3_NoxO1_2"/>
    <property type="match status" value="1"/>
</dbReference>
<dbReference type="InterPro" id="IPR035758">
    <property type="entry name" value="NoxO1_SH3_2"/>
</dbReference>
<dbReference type="PROSITE" id="PS50195">
    <property type="entry name" value="PX"/>
    <property type="match status" value="1"/>
</dbReference>
<protein>
    <recommendedName>
        <fullName evidence="8">NADPH oxidase organizer 1</fullName>
    </recommendedName>
</protein>
<dbReference type="PROSITE" id="PS50002">
    <property type="entry name" value="SH3"/>
    <property type="match status" value="1"/>
</dbReference>
<feature type="region of interest" description="Disordered" evidence="3">
    <location>
        <begin position="133"/>
        <end position="153"/>
    </location>
</feature>
<dbReference type="Pfam" id="PF00018">
    <property type="entry name" value="SH3_1"/>
    <property type="match status" value="1"/>
</dbReference>
<dbReference type="InterPro" id="IPR001683">
    <property type="entry name" value="PX_dom"/>
</dbReference>
<evidence type="ECO:0000259" key="5">
    <source>
        <dbReference type="PROSITE" id="PS50195"/>
    </source>
</evidence>
<accession>A0ABQ7TQN7</accession>
<evidence type="ECO:0000256" key="2">
    <source>
        <dbReference type="PROSITE-ProRule" id="PRU00192"/>
    </source>
</evidence>
<organism evidence="6 7">
    <name type="scientific">Phrynosoma platyrhinos</name>
    <name type="common">Desert horned lizard</name>
    <dbReference type="NCBI Taxonomy" id="52577"/>
    <lineage>
        <taxon>Eukaryota</taxon>
        <taxon>Metazoa</taxon>
        <taxon>Chordata</taxon>
        <taxon>Craniata</taxon>
        <taxon>Vertebrata</taxon>
        <taxon>Euteleostomi</taxon>
        <taxon>Lepidosauria</taxon>
        <taxon>Squamata</taxon>
        <taxon>Bifurcata</taxon>
        <taxon>Unidentata</taxon>
        <taxon>Episquamata</taxon>
        <taxon>Toxicofera</taxon>
        <taxon>Iguania</taxon>
        <taxon>Phrynosomatidae</taxon>
        <taxon>Phrynosomatinae</taxon>
        <taxon>Phrynosoma</taxon>
    </lineage>
</organism>
<dbReference type="SUPFAM" id="SSF64268">
    <property type="entry name" value="PX domain"/>
    <property type="match status" value="1"/>
</dbReference>
<feature type="region of interest" description="Disordered" evidence="3">
    <location>
        <begin position="348"/>
        <end position="382"/>
    </location>
</feature>
<dbReference type="SMART" id="SM00312">
    <property type="entry name" value="PX"/>
    <property type="match status" value="1"/>
</dbReference>